<dbReference type="InterPro" id="IPR014044">
    <property type="entry name" value="CAP_dom"/>
</dbReference>
<dbReference type="InterPro" id="IPR006311">
    <property type="entry name" value="TAT_signal"/>
</dbReference>
<dbReference type="AlphaFoldDB" id="A0A364JZT1"/>
<proteinExistence type="predicted"/>
<gene>
    <name evidence="2" type="ORF">C7374_101494</name>
</gene>
<dbReference type="PANTHER" id="PTHR31157">
    <property type="entry name" value="SCP DOMAIN-CONTAINING PROTEIN"/>
    <property type="match status" value="1"/>
</dbReference>
<feature type="domain" description="SCP" evidence="1">
    <location>
        <begin position="41"/>
        <end position="156"/>
    </location>
</feature>
<accession>A0A364JZT1</accession>
<dbReference type="SUPFAM" id="SSF55797">
    <property type="entry name" value="PR-1-like"/>
    <property type="match status" value="1"/>
</dbReference>
<dbReference type="RefSeq" id="WP_111574000.1">
    <property type="nucleotide sequence ID" value="NZ_JBHEEY010000001.1"/>
</dbReference>
<evidence type="ECO:0000259" key="1">
    <source>
        <dbReference type="Pfam" id="PF00188"/>
    </source>
</evidence>
<name>A0A364JZT1_9HYPH</name>
<dbReference type="Pfam" id="PF00188">
    <property type="entry name" value="CAP"/>
    <property type="match status" value="1"/>
</dbReference>
<evidence type="ECO:0000313" key="2">
    <source>
        <dbReference type="EMBL" id="RAK34160.1"/>
    </source>
</evidence>
<dbReference type="PANTHER" id="PTHR31157:SF1">
    <property type="entry name" value="SCP DOMAIN-CONTAINING PROTEIN"/>
    <property type="match status" value="1"/>
</dbReference>
<dbReference type="PROSITE" id="PS51318">
    <property type="entry name" value="TAT"/>
    <property type="match status" value="1"/>
</dbReference>
<dbReference type="Proteomes" id="UP000249453">
    <property type="component" value="Unassembled WGS sequence"/>
</dbReference>
<dbReference type="Gene3D" id="3.40.33.10">
    <property type="entry name" value="CAP"/>
    <property type="match status" value="1"/>
</dbReference>
<dbReference type="CDD" id="cd05379">
    <property type="entry name" value="CAP_bacterial"/>
    <property type="match status" value="1"/>
</dbReference>
<comment type="caution">
    <text evidence="2">The sequence shown here is derived from an EMBL/GenBank/DDBJ whole genome shotgun (WGS) entry which is preliminary data.</text>
</comment>
<dbReference type="OrthoDB" id="9811255at2"/>
<keyword evidence="3" id="KW-1185">Reference proteome</keyword>
<dbReference type="InterPro" id="IPR035940">
    <property type="entry name" value="CAP_sf"/>
</dbReference>
<reference evidence="2 3" key="1">
    <citation type="submission" date="2018-06" db="EMBL/GenBank/DDBJ databases">
        <title>Genomic Encyclopedia of Type Strains, Phase IV (KMG-IV): sequencing the most valuable type-strain genomes for metagenomic binning, comparative biology and taxonomic classification.</title>
        <authorList>
            <person name="Goeker M."/>
        </authorList>
    </citation>
    <scope>NUCLEOTIDE SEQUENCE [LARGE SCALE GENOMIC DNA]</scope>
    <source>
        <strain evidence="2 3">DSM 26720</strain>
    </source>
</reference>
<organism evidence="2 3">
    <name type="scientific">Falsochrobactrum ovis</name>
    <dbReference type="NCBI Taxonomy" id="1293442"/>
    <lineage>
        <taxon>Bacteria</taxon>
        <taxon>Pseudomonadati</taxon>
        <taxon>Pseudomonadota</taxon>
        <taxon>Alphaproteobacteria</taxon>
        <taxon>Hyphomicrobiales</taxon>
        <taxon>Brucellaceae</taxon>
        <taxon>Falsochrobactrum</taxon>
    </lineage>
</organism>
<evidence type="ECO:0000313" key="3">
    <source>
        <dbReference type="Proteomes" id="UP000249453"/>
    </source>
</evidence>
<protein>
    <recommendedName>
        <fullName evidence="1">SCP domain-containing protein</fullName>
    </recommendedName>
</protein>
<sequence length="159" mass="17341">MINHSKHDSSRRSFLILAGGALTAFSFPAGISLAAAEDPTRLFNEIRKAHGLPDMATDTKLEAAALFQARLMASHQKISHSVGWGNSFGARIKKAGIRGPAAENLAAGQTSTKAAFDAWMKSPGHRRNMLDPIFSRYGLAWATPENKPHYIYWAMIFGT</sequence>
<dbReference type="EMBL" id="QLMK01000001">
    <property type="protein sequence ID" value="RAK34160.1"/>
    <property type="molecule type" value="Genomic_DNA"/>
</dbReference>